<feature type="transmembrane region" description="Helical" evidence="6">
    <location>
        <begin position="188"/>
        <end position="208"/>
    </location>
</feature>
<feature type="transmembrane region" description="Helical" evidence="6">
    <location>
        <begin position="220"/>
        <end position="242"/>
    </location>
</feature>
<evidence type="ECO:0000313" key="7">
    <source>
        <dbReference type="EMBL" id="MDT0683516.1"/>
    </source>
</evidence>
<evidence type="ECO:0000256" key="1">
    <source>
        <dbReference type="ARBA" id="ARBA00004651"/>
    </source>
</evidence>
<dbReference type="PANTHER" id="PTHR30213:SF0">
    <property type="entry name" value="UPF0761 MEMBRANE PROTEIN YIHY"/>
    <property type="match status" value="1"/>
</dbReference>
<dbReference type="InterPro" id="IPR017039">
    <property type="entry name" value="Virul_fac_BrkB"/>
</dbReference>
<evidence type="ECO:0000256" key="2">
    <source>
        <dbReference type="ARBA" id="ARBA00022475"/>
    </source>
</evidence>
<keyword evidence="5 6" id="KW-0472">Membrane</keyword>
<keyword evidence="2" id="KW-1003">Cell membrane</keyword>
<feature type="transmembrane region" description="Helical" evidence="6">
    <location>
        <begin position="100"/>
        <end position="118"/>
    </location>
</feature>
<dbReference type="PANTHER" id="PTHR30213">
    <property type="entry name" value="INNER MEMBRANE PROTEIN YHJD"/>
    <property type="match status" value="1"/>
</dbReference>
<accession>A0ABU3DIH1</accession>
<feature type="transmembrane region" description="Helical" evidence="6">
    <location>
        <begin position="254"/>
        <end position="276"/>
    </location>
</feature>
<dbReference type="NCBIfam" id="TIGR00765">
    <property type="entry name" value="yihY_not_rbn"/>
    <property type="match status" value="1"/>
</dbReference>
<evidence type="ECO:0000256" key="3">
    <source>
        <dbReference type="ARBA" id="ARBA00022692"/>
    </source>
</evidence>
<evidence type="ECO:0000256" key="4">
    <source>
        <dbReference type="ARBA" id="ARBA00022989"/>
    </source>
</evidence>
<dbReference type="Proteomes" id="UP001265259">
    <property type="component" value="Unassembled WGS sequence"/>
</dbReference>
<keyword evidence="4 6" id="KW-1133">Transmembrane helix</keyword>
<feature type="transmembrane region" description="Helical" evidence="6">
    <location>
        <begin position="149"/>
        <end position="176"/>
    </location>
</feature>
<keyword evidence="3 6" id="KW-0812">Transmembrane</keyword>
<proteinExistence type="predicted"/>
<evidence type="ECO:0000256" key="5">
    <source>
        <dbReference type="ARBA" id="ARBA00023136"/>
    </source>
</evidence>
<dbReference type="PIRSF" id="PIRSF035875">
    <property type="entry name" value="RNase_BN"/>
    <property type="match status" value="1"/>
</dbReference>
<keyword evidence="8" id="KW-1185">Reference proteome</keyword>
<dbReference type="EMBL" id="JAVRHL010000003">
    <property type="protein sequence ID" value="MDT0683516.1"/>
    <property type="molecule type" value="Genomic_DNA"/>
</dbReference>
<comment type="subcellular location">
    <subcellularLocation>
        <location evidence="1">Cell membrane</location>
        <topology evidence="1">Multi-pass membrane protein</topology>
    </subcellularLocation>
</comment>
<evidence type="ECO:0000313" key="8">
    <source>
        <dbReference type="Proteomes" id="UP001265259"/>
    </source>
</evidence>
<name>A0ABU3DIH1_9RHOB</name>
<reference evidence="7 8" key="1">
    <citation type="submission" date="2023-09" db="EMBL/GenBank/DDBJ databases">
        <authorList>
            <person name="Rey-Velasco X."/>
        </authorList>
    </citation>
    <scope>NUCLEOTIDE SEQUENCE [LARGE SCALE GENOMIC DNA]</scope>
    <source>
        <strain evidence="7 8">F158</strain>
    </source>
</reference>
<protein>
    <submittedName>
        <fullName evidence="7">YihY/virulence factor BrkB family protein</fullName>
    </submittedName>
</protein>
<comment type="caution">
    <text evidence="7">The sequence shown here is derived from an EMBL/GenBank/DDBJ whole genome shotgun (WGS) entry which is preliminary data.</text>
</comment>
<dbReference type="Pfam" id="PF03631">
    <property type="entry name" value="Virul_fac_BrkB"/>
    <property type="match status" value="1"/>
</dbReference>
<evidence type="ECO:0000256" key="6">
    <source>
        <dbReference type="SAM" id="Phobius"/>
    </source>
</evidence>
<dbReference type="RefSeq" id="WP_311692145.1">
    <property type="nucleotide sequence ID" value="NZ_JAVRHL010000003.1"/>
</dbReference>
<organism evidence="7 8">
    <name type="scientific">Tropicimonas omnivorans</name>
    <dbReference type="NCBI Taxonomy" id="3075590"/>
    <lineage>
        <taxon>Bacteria</taxon>
        <taxon>Pseudomonadati</taxon>
        <taxon>Pseudomonadota</taxon>
        <taxon>Alphaproteobacteria</taxon>
        <taxon>Rhodobacterales</taxon>
        <taxon>Roseobacteraceae</taxon>
        <taxon>Tropicimonas</taxon>
    </lineage>
</organism>
<feature type="transmembrane region" description="Helical" evidence="6">
    <location>
        <begin position="34"/>
        <end position="64"/>
    </location>
</feature>
<sequence>MSTSKQADSPADISKTGWIAIAKRVWAEQTNDHVGLIAAGVAFYALLALFPAVTATMAIAGLIAEPDVVAGQIETFTAMMPADAASLLINQVQDVTGSESGGLGLAAIFGILVAIYSASKGVNSLMEGLNVAFDQKEERGFFMLTAMKFGLTFALIVGLVLIAILLAIVPAAIALLPVGETLETWLNYGRWPILLVVVCIGLAFLYRFGPSRAPRGWRWITPGAAIATALWVIGSLAFSFYVANFGSYNETFGALGGVIILLMWLWLSAYIVLIGAEIDAEMERQAKGKVKGERKRAL</sequence>
<gene>
    <name evidence="7" type="ORF">RM543_12535</name>
</gene>